<evidence type="ECO:0000256" key="3">
    <source>
        <dbReference type="ARBA" id="ARBA00022692"/>
    </source>
</evidence>
<feature type="transmembrane region" description="Helical" evidence="6">
    <location>
        <begin position="283"/>
        <end position="303"/>
    </location>
</feature>
<keyword evidence="6" id="KW-0378">Hydrolase</keyword>
<keyword evidence="6 9" id="KW-0645">Protease</keyword>
<comment type="function">
    <text evidence="6">Serine protease involved in intramembrane proteolysis.</text>
</comment>
<evidence type="ECO:0000256" key="2">
    <source>
        <dbReference type="ARBA" id="ARBA00009045"/>
    </source>
</evidence>
<gene>
    <name evidence="9" type="ORF">MNEG_14441</name>
</gene>
<sequence length="366" mass="39917">MYPQPLLHVPSAPQFEQQQQRQEQQHQQQHVMHPQQGPSGGDGAQWQQQRATPGDQTLGQRHSATASGKASPLSREPYPVVVHCETDLPSRTVSSDPAAHYLLLSRGQTNATNSGGGGGGAPVLGGALAAAEQQQQQQRHMLQMASWLVPDHRRTHWAIFTSLVVLGMSFVFAFMAGDYATWLRTPAAAAALGGAPAPASEQEQWGPAGLVRWLRFWELRSATVYNPVYLFAWGARYTPSVKAGQWWRLFSSFCLHSSFTHLLSNMALFLLLTVPLEHTYGPIRVAVIFLASAFGANFLSMTFEDPCVLYVGASGAVFGFVGLAISDLLLNWDTVGAPVVRLLVMLAMLGLSIAVEYMELPYMSIG</sequence>
<evidence type="ECO:0000256" key="6">
    <source>
        <dbReference type="RuleBase" id="RU362115"/>
    </source>
</evidence>
<feature type="region of interest" description="Disordered" evidence="7">
    <location>
        <begin position="1"/>
        <end position="78"/>
    </location>
</feature>
<evidence type="ECO:0000256" key="1">
    <source>
        <dbReference type="ARBA" id="ARBA00004141"/>
    </source>
</evidence>
<comment type="caution">
    <text evidence="6">Lacks conserved residue(s) required for the propagation of feature annotation.</text>
</comment>
<evidence type="ECO:0000313" key="10">
    <source>
        <dbReference type="Proteomes" id="UP000054498"/>
    </source>
</evidence>
<dbReference type="GeneID" id="25732004"/>
<feature type="compositionally biased region" description="Low complexity" evidence="7">
    <location>
        <begin position="14"/>
        <end position="36"/>
    </location>
</feature>
<dbReference type="Proteomes" id="UP000054498">
    <property type="component" value="Unassembled WGS sequence"/>
</dbReference>
<feature type="transmembrane region" description="Helical" evidence="6">
    <location>
        <begin position="342"/>
        <end position="360"/>
    </location>
</feature>
<dbReference type="InterPro" id="IPR022764">
    <property type="entry name" value="Peptidase_S54_rhomboid_dom"/>
</dbReference>
<comment type="similarity">
    <text evidence="2 6">Belongs to the peptidase S54 family.</text>
</comment>
<dbReference type="Pfam" id="PF01694">
    <property type="entry name" value="Rhomboid"/>
    <property type="match status" value="1"/>
</dbReference>
<dbReference type="InterPro" id="IPR002610">
    <property type="entry name" value="Peptidase_S54_rhomboid-like"/>
</dbReference>
<proteinExistence type="inferred from homology"/>
<evidence type="ECO:0000256" key="7">
    <source>
        <dbReference type="SAM" id="MobiDB-lite"/>
    </source>
</evidence>
<evidence type="ECO:0000256" key="4">
    <source>
        <dbReference type="ARBA" id="ARBA00022989"/>
    </source>
</evidence>
<evidence type="ECO:0000313" key="9">
    <source>
        <dbReference type="EMBL" id="KIY93520.1"/>
    </source>
</evidence>
<dbReference type="RefSeq" id="XP_013892540.1">
    <property type="nucleotide sequence ID" value="XM_014037086.1"/>
</dbReference>
<protein>
    <recommendedName>
        <fullName evidence="6">RHOMBOID-like protein</fullName>
        <ecNumber evidence="6">3.4.21.105</ecNumber>
    </recommendedName>
</protein>
<evidence type="ECO:0000256" key="5">
    <source>
        <dbReference type="ARBA" id="ARBA00023136"/>
    </source>
</evidence>
<dbReference type="GO" id="GO:0016020">
    <property type="term" value="C:membrane"/>
    <property type="evidence" value="ECO:0007669"/>
    <property type="project" value="UniProtKB-SubCell"/>
</dbReference>
<feature type="domain" description="Peptidase S54 rhomboid" evidence="8">
    <location>
        <begin position="244"/>
        <end position="358"/>
    </location>
</feature>
<dbReference type="GO" id="GO:0006508">
    <property type="term" value="P:proteolysis"/>
    <property type="evidence" value="ECO:0007669"/>
    <property type="project" value="UniProtKB-KW"/>
</dbReference>
<feature type="transmembrane region" description="Helical" evidence="6">
    <location>
        <begin position="246"/>
        <end position="271"/>
    </location>
</feature>
<name>A0A0D2MEC1_9CHLO</name>
<reference evidence="9 10" key="1">
    <citation type="journal article" date="2013" name="BMC Genomics">
        <title>Reconstruction of the lipid metabolism for the microalga Monoraphidium neglectum from its genome sequence reveals characteristics suitable for biofuel production.</title>
        <authorList>
            <person name="Bogen C."/>
            <person name="Al-Dilaimi A."/>
            <person name="Albersmeier A."/>
            <person name="Wichmann J."/>
            <person name="Grundmann M."/>
            <person name="Rupp O."/>
            <person name="Lauersen K.J."/>
            <person name="Blifernez-Klassen O."/>
            <person name="Kalinowski J."/>
            <person name="Goesmann A."/>
            <person name="Mussgnug J.H."/>
            <person name="Kruse O."/>
        </authorList>
    </citation>
    <scope>NUCLEOTIDE SEQUENCE [LARGE SCALE GENOMIC DNA]</scope>
    <source>
        <strain evidence="9 10">SAG 48.87</strain>
    </source>
</reference>
<dbReference type="AlphaFoldDB" id="A0A0D2MEC1"/>
<dbReference type="EC" id="3.4.21.105" evidence="6"/>
<dbReference type="EMBL" id="KK104706">
    <property type="protein sequence ID" value="KIY93520.1"/>
    <property type="molecule type" value="Genomic_DNA"/>
</dbReference>
<keyword evidence="5 6" id="KW-0472">Membrane</keyword>
<dbReference type="GO" id="GO:0004252">
    <property type="term" value="F:serine-type endopeptidase activity"/>
    <property type="evidence" value="ECO:0007669"/>
    <property type="project" value="InterPro"/>
</dbReference>
<keyword evidence="6" id="KW-0720">Serine protease</keyword>
<feature type="compositionally biased region" description="Polar residues" evidence="7">
    <location>
        <begin position="45"/>
        <end position="68"/>
    </location>
</feature>
<keyword evidence="4 6" id="KW-1133">Transmembrane helix</keyword>
<feature type="transmembrane region" description="Helical" evidence="6">
    <location>
        <begin position="157"/>
        <end position="176"/>
    </location>
</feature>
<dbReference type="PANTHER" id="PTHR22936:SF99">
    <property type="entry name" value="RHOMBOID-LIKE PROTEASE"/>
    <property type="match status" value="1"/>
</dbReference>
<dbReference type="SUPFAM" id="SSF144091">
    <property type="entry name" value="Rhomboid-like"/>
    <property type="match status" value="1"/>
</dbReference>
<dbReference type="Gene3D" id="1.20.1540.10">
    <property type="entry name" value="Rhomboid-like"/>
    <property type="match status" value="1"/>
</dbReference>
<evidence type="ECO:0000259" key="8">
    <source>
        <dbReference type="Pfam" id="PF01694"/>
    </source>
</evidence>
<dbReference type="STRING" id="145388.A0A0D2MEC1"/>
<dbReference type="PANTHER" id="PTHR22936">
    <property type="entry name" value="RHOMBOID-RELATED"/>
    <property type="match status" value="1"/>
</dbReference>
<dbReference type="InterPro" id="IPR035952">
    <property type="entry name" value="Rhomboid-like_sf"/>
</dbReference>
<accession>A0A0D2MEC1</accession>
<comment type="catalytic activity">
    <reaction evidence="6">
        <text>Cleaves type-1 transmembrane domains using a catalytic dyad composed of serine and histidine that are contributed by different transmembrane domains.</text>
        <dbReference type="EC" id="3.4.21.105"/>
    </reaction>
</comment>
<keyword evidence="3 6" id="KW-0812">Transmembrane</keyword>
<dbReference type="OrthoDB" id="418595at2759"/>
<organism evidence="9 10">
    <name type="scientific">Monoraphidium neglectum</name>
    <dbReference type="NCBI Taxonomy" id="145388"/>
    <lineage>
        <taxon>Eukaryota</taxon>
        <taxon>Viridiplantae</taxon>
        <taxon>Chlorophyta</taxon>
        <taxon>core chlorophytes</taxon>
        <taxon>Chlorophyceae</taxon>
        <taxon>CS clade</taxon>
        <taxon>Sphaeropleales</taxon>
        <taxon>Selenastraceae</taxon>
        <taxon>Monoraphidium</taxon>
    </lineage>
</organism>
<comment type="subcellular location">
    <subcellularLocation>
        <location evidence="1 6">Membrane</location>
        <topology evidence="1 6">Multi-pass membrane protein</topology>
    </subcellularLocation>
</comment>
<keyword evidence="10" id="KW-1185">Reference proteome</keyword>
<feature type="transmembrane region" description="Helical" evidence="6">
    <location>
        <begin position="309"/>
        <end position="330"/>
    </location>
</feature>
<dbReference type="KEGG" id="mng:MNEG_14441"/>